<dbReference type="InterPro" id="IPR052709">
    <property type="entry name" value="Transposase-MT_Hybrid"/>
</dbReference>
<accession>A0A2G9V5R0</accession>
<dbReference type="PANTHER" id="PTHR46060:SF2">
    <property type="entry name" value="HISTONE-LYSINE N-METHYLTRANSFERASE SETMAR"/>
    <property type="match status" value="1"/>
</dbReference>
<proteinExistence type="predicted"/>
<dbReference type="GO" id="GO:0000729">
    <property type="term" value="P:DNA double-strand break processing"/>
    <property type="evidence" value="ECO:0007669"/>
    <property type="project" value="TreeGrafter"/>
</dbReference>
<dbReference type="Gene3D" id="3.30.420.10">
    <property type="entry name" value="Ribonuclease H-like superfamily/Ribonuclease H"/>
    <property type="match status" value="1"/>
</dbReference>
<dbReference type="GO" id="GO:0003697">
    <property type="term" value="F:single-stranded DNA binding"/>
    <property type="evidence" value="ECO:0007669"/>
    <property type="project" value="TreeGrafter"/>
</dbReference>
<dbReference type="GO" id="GO:0015074">
    <property type="term" value="P:DNA integration"/>
    <property type="evidence" value="ECO:0007669"/>
    <property type="project" value="TreeGrafter"/>
</dbReference>
<dbReference type="GO" id="GO:0046975">
    <property type="term" value="F:histone H3K36 methyltransferase activity"/>
    <property type="evidence" value="ECO:0007669"/>
    <property type="project" value="TreeGrafter"/>
</dbReference>
<dbReference type="GO" id="GO:0000793">
    <property type="term" value="C:condensed chromosome"/>
    <property type="evidence" value="ECO:0007669"/>
    <property type="project" value="TreeGrafter"/>
</dbReference>
<dbReference type="GO" id="GO:0031297">
    <property type="term" value="P:replication fork processing"/>
    <property type="evidence" value="ECO:0007669"/>
    <property type="project" value="TreeGrafter"/>
</dbReference>
<dbReference type="InterPro" id="IPR036397">
    <property type="entry name" value="RNaseH_sf"/>
</dbReference>
<dbReference type="GO" id="GO:0035861">
    <property type="term" value="C:site of double-strand break"/>
    <property type="evidence" value="ECO:0007669"/>
    <property type="project" value="TreeGrafter"/>
</dbReference>
<dbReference type="GO" id="GO:0006303">
    <property type="term" value="P:double-strand break repair via nonhomologous end joining"/>
    <property type="evidence" value="ECO:0007669"/>
    <property type="project" value="TreeGrafter"/>
</dbReference>
<dbReference type="Proteomes" id="UP000230423">
    <property type="component" value="Unassembled WGS sequence"/>
</dbReference>
<dbReference type="EMBL" id="KZ344986">
    <property type="protein sequence ID" value="PIO77778.1"/>
    <property type="molecule type" value="Genomic_DNA"/>
</dbReference>
<dbReference type="GO" id="GO:0003690">
    <property type="term" value="F:double-stranded DNA binding"/>
    <property type="evidence" value="ECO:0007669"/>
    <property type="project" value="TreeGrafter"/>
</dbReference>
<dbReference type="GO" id="GO:0042800">
    <property type="term" value="F:histone H3K4 methyltransferase activity"/>
    <property type="evidence" value="ECO:0007669"/>
    <property type="project" value="TreeGrafter"/>
</dbReference>
<dbReference type="GO" id="GO:0044774">
    <property type="term" value="P:mitotic DNA integrity checkpoint signaling"/>
    <property type="evidence" value="ECO:0007669"/>
    <property type="project" value="TreeGrafter"/>
</dbReference>
<name>A0A2G9V5R0_TELCI</name>
<sequence>MSLYKELSTNKHRQRLERLSSVGNEQIKIIIETNRHITARELGERLGVPKSTIHDHLTELGFVERLDVWVPHKLSERNLMDHVSVCDSLLKRNECEPFFKRNVTGVEKWVVYNNVERKRSWSHPVSSLNCWSFGVREIQVDIGLWDMKSPKAHTVNVDSQAAPVASAYHRFQASSEEQLVAKTGLDVSMSLPQSKEKVKI</sequence>
<dbReference type="AlphaFoldDB" id="A0A2G9V5R0"/>
<gene>
    <name evidence="1" type="ORF">TELCIR_00040</name>
</gene>
<protein>
    <submittedName>
        <fullName evidence="1">Uncharacterized protein</fullName>
    </submittedName>
</protein>
<dbReference type="PANTHER" id="PTHR46060">
    <property type="entry name" value="MARINER MOS1 TRANSPOSASE-LIKE PROTEIN"/>
    <property type="match status" value="1"/>
</dbReference>
<evidence type="ECO:0000313" key="2">
    <source>
        <dbReference type="Proteomes" id="UP000230423"/>
    </source>
</evidence>
<reference evidence="1 2" key="1">
    <citation type="submission" date="2015-09" db="EMBL/GenBank/DDBJ databases">
        <title>Draft genome of the parasitic nematode Teladorsagia circumcincta isolate WARC Sus (inbred).</title>
        <authorList>
            <person name="Mitreva M."/>
        </authorList>
    </citation>
    <scope>NUCLEOTIDE SEQUENCE [LARGE SCALE GENOMIC DNA]</scope>
    <source>
        <strain evidence="1 2">S</strain>
    </source>
</reference>
<keyword evidence="2" id="KW-1185">Reference proteome</keyword>
<dbReference type="GO" id="GO:0000014">
    <property type="term" value="F:single-stranded DNA endodeoxyribonuclease activity"/>
    <property type="evidence" value="ECO:0007669"/>
    <property type="project" value="TreeGrafter"/>
</dbReference>
<dbReference type="GO" id="GO:0044547">
    <property type="term" value="F:DNA topoisomerase binding"/>
    <property type="evidence" value="ECO:0007669"/>
    <property type="project" value="TreeGrafter"/>
</dbReference>
<evidence type="ECO:0000313" key="1">
    <source>
        <dbReference type="EMBL" id="PIO77778.1"/>
    </source>
</evidence>
<organism evidence="1 2">
    <name type="scientific">Teladorsagia circumcincta</name>
    <name type="common">Brown stomach worm</name>
    <name type="synonym">Ostertagia circumcincta</name>
    <dbReference type="NCBI Taxonomy" id="45464"/>
    <lineage>
        <taxon>Eukaryota</taxon>
        <taxon>Metazoa</taxon>
        <taxon>Ecdysozoa</taxon>
        <taxon>Nematoda</taxon>
        <taxon>Chromadorea</taxon>
        <taxon>Rhabditida</taxon>
        <taxon>Rhabditina</taxon>
        <taxon>Rhabditomorpha</taxon>
        <taxon>Strongyloidea</taxon>
        <taxon>Trichostrongylidae</taxon>
        <taxon>Teladorsagia</taxon>
    </lineage>
</organism>
<dbReference type="OrthoDB" id="6137736at2759"/>
<dbReference type="GO" id="GO:0005634">
    <property type="term" value="C:nucleus"/>
    <property type="evidence" value="ECO:0007669"/>
    <property type="project" value="TreeGrafter"/>
</dbReference>